<dbReference type="GO" id="GO:0008168">
    <property type="term" value="F:methyltransferase activity"/>
    <property type="evidence" value="ECO:0007669"/>
    <property type="project" value="TreeGrafter"/>
</dbReference>
<dbReference type="GO" id="GO:0036396">
    <property type="term" value="C:RNA N6-methyladenosine methyltransferase complex"/>
    <property type="evidence" value="ECO:0007669"/>
    <property type="project" value="TreeGrafter"/>
</dbReference>
<dbReference type="AlphaFoldDB" id="A0AAD5XLF4"/>
<proteinExistence type="inferred from homology"/>
<evidence type="ECO:0000313" key="3">
    <source>
        <dbReference type="EMBL" id="KAJ3176583.1"/>
    </source>
</evidence>
<organism evidence="3 4">
    <name type="scientific">Geranomyces variabilis</name>
    <dbReference type="NCBI Taxonomy" id="109894"/>
    <lineage>
        <taxon>Eukaryota</taxon>
        <taxon>Fungi</taxon>
        <taxon>Fungi incertae sedis</taxon>
        <taxon>Chytridiomycota</taxon>
        <taxon>Chytridiomycota incertae sedis</taxon>
        <taxon>Chytridiomycetes</taxon>
        <taxon>Spizellomycetales</taxon>
        <taxon>Powellomycetaceae</taxon>
        <taxon>Geranomyces</taxon>
    </lineage>
</organism>
<dbReference type="EMBL" id="JADGJQ010000039">
    <property type="protein sequence ID" value="KAJ3176583.1"/>
    <property type="molecule type" value="Genomic_DNA"/>
</dbReference>
<comment type="similarity">
    <text evidence="1">Belongs to the MT-A70-like family.</text>
</comment>
<keyword evidence="4" id="KW-1185">Reference proteome</keyword>
<dbReference type="InterPro" id="IPR007757">
    <property type="entry name" value="MT-A70-like"/>
</dbReference>
<dbReference type="Proteomes" id="UP001212152">
    <property type="component" value="Unassembled WGS sequence"/>
</dbReference>
<evidence type="ECO:0000256" key="1">
    <source>
        <dbReference type="PROSITE-ProRule" id="PRU00489"/>
    </source>
</evidence>
<dbReference type="PANTHER" id="PTHR12829:SF8">
    <property type="entry name" value="CHROMOSOME UNDETERMINED SCAFFOLD_82, WHOLE GENOME SHOTGUN SEQUENCE"/>
    <property type="match status" value="1"/>
</dbReference>
<accession>A0AAD5XLF4</accession>
<comment type="caution">
    <text evidence="3">The sequence shown here is derived from an EMBL/GenBank/DDBJ whole genome shotgun (WGS) entry which is preliminary data.</text>
</comment>
<evidence type="ECO:0000313" key="4">
    <source>
        <dbReference type="Proteomes" id="UP001212152"/>
    </source>
</evidence>
<evidence type="ECO:0000256" key="2">
    <source>
        <dbReference type="SAM" id="MobiDB-lite"/>
    </source>
</evidence>
<sequence length="475" mass="54130">MSSRRSTRKRKAAPAAAADVSSSWYVGYAEDGESVEAIMQKFQELEQMQKELADKSETWTAPSPATPNLALNAEVEAPEEVTLCPDPDVTAELTDVAHTATGKTHAGEVNHGFTQEQLEELFKRTSGFTVRQAALNLDREEMDDMDLWRLEMEGLEDDDWGDQDDAHFDENDDFWQDEHASRMPVASGRKSVRVARVRSSGGASRNRLDRESLIAKYKVMQIQMQDRNGNFFLMKKRIAAVDPRLPTYVRIPPVPIPKAWVKMIRPYAPPPLHIEGCRYQEKDILAMDLKTLGSRFQVIHMDPPLLLPGEASCPGRISVQQLANLDIPSVIPCGFLFIWAEKELTPHILRATEGWGFRYVENFAWIKRERNNQIARQPSRYFNKSKTTCFIFRRETKTGDVELRHQRSPDCEFDFIKPPMPGQNVEEKPDFIYNVIETLLPQAVYSAENSGGDRMLDLWGKKGSKRKGWTIIAQD</sequence>
<protein>
    <submittedName>
        <fullName evidence="3">Uncharacterized protein</fullName>
    </submittedName>
</protein>
<gene>
    <name evidence="3" type="ORF">HDU87_004911</name>
</gene>
<feature type="region of interest" description="Disordered" evidence="2">
    <location>
        <begin position="1"/>
        <end position="20"/>
    </location>
</feature>
<feature type="compositionally biased region" description="Basic residues" evidence="2">
    <location>
        <begin position="1"/>
        <end position="12"/>
    </location>
</feature>
<reference evidence="3" key="1">
    <citation type="submission" date="2020-05" db="EMBL/GenBank/DDBJ databases">
        <title>Phylogenomic resolution of chytrid fungi.</title>
        <authorList>
            <person name="Stajich J.E."/>
            <person name="Amses K."/>
            <person name="Simmons R."/>
            <person name="Seto K."/>
            <person name="Myers J."/>
            <person name="Bonds A."/>
            <person name="Quandt C.A."/>
            <person name="Barry K."/>
            <person name="Liu P."/>
            <person name="Grigoriev I."/>
            <person name="Longcore J.E."/>
            <person name="James T.Y."/>
        </authorList>
    </citation>
    <scope>NUCLEOTIDE SEQUENCE</scope>
    <source>
        <strain evidence="3">JEL0379</strain>
    </source>
</reference>
<dbReference type="GO" id="GO:0005634">
    <property type="term" value="C:nucleus"/>
    <property type="evidence" value="ECO:0007669"/>
    <property type="project" value="TreeGrafter"/>
</dbReference>
<name>A0AAD5XLF4_9FUNG</name>
<dbReference type="PROSITE" id="PS51143">
    <property type="entry name" value="MT_A70"/>
    <property type="match status" value="1"/>
</dbReference>
<dbReference type="Pfam" id="PF05063">
    <property type="entry name" value="MT-A70"/>
    <property type="match status" value="1"/>
</dbReference>
<dbReference type="PANTHER" id="PTHR12829">
    <property type="entry name" value="N6-ADENOSINE-METHYLTRANSFERASE"/>
    <property type="match status" value="1"/>
</dbReference>